<keyword evidence="1" id="KW-0732">Signal</keyword>
<dbReference type="Proteomes" id="UP001249851">
    <property type="component" value="Unassembled WGS sequence"/>
</dbReference>
<dbReference type="EMBL" id="JARQWQ010000022">
    <property type="protein sequence ID" value="KAK2564433.1"/>
    <property type="molecule type" value="Genomic_DNA"/>
</dbReference>
<feature type="signal peptide" evidence="1">
    <location>
        <begin position="1"/>
        <end position="22"/>
    </location>
</feature>
<dbReference type="AlphaFoldDB" id="A0AAD9QN88"/>
<evidence type="ECO:0000256" key="1">
    <source>
        <dbReference type="SAM" id="SignalP"/>
    </source>
</evidence>
<reference evidence="2" key="1">
    <citation type="journal article" date="2023" name="G3 (Bethesda)">
        <title>Whole genome assembly and annotation of the endangered Caribbean coral Acropora cervicornis.</title>
        <authorList>
            <person name="Selwyn J.D."/>
            <person name="Vollmer S.V."/>
        </authorList>
    </citation>
    <scope>NUCLEOTIDE SEQUENCE</scope>
    <source>
        <strain evidence="2">K2</strain>
    </source>
</reference>
<protein>
    <submittedName>
        <fullName evidence="2">Uncharacterized protein</fullName>
    </submittedName>
</protein>
<name>A0AAD9QN88_ACRCE</name>
<reference evidence="2" key="2">
    <citation type="journal article" date="2023" name="Science">
        <title>Genomic signatures of disease resistance in endangered staghorn corals.</title>
        <authorList>
            <person name="Vollmer S.V."/>
            <person name="Selwyn J.D."/>
            <person name="Despard B.A."/>
            <person name="Roesel C.L."/>
        </authorList>
    </citation>
    <scope>NUCLEOTIDE SEQUENCE</scope>
    <source>
        <strain evidence="2">K2</strain>
    </source>
</reference>
<organism evidence="2 3">
    <name type="scientific">Acropora cervicornis</name>
    <name type="common">Staghorn coral</name>
    <dbReference type="NCBI Taxonomy" id="6130"/>
    <lineage>
        <taxon>Eukaryota</taxon>
        <taxon>Metazoa</taxon>
        <taxon>Cnidaria</taxon>
        <taxon>Anthozoa</taxon>
        <taxon>Hexacorallia</taxon>
        <taxon>Scleractinia</taxon>
        <taxon>Astrocoeniina</taxon>
        <taxon>Acroporidae</taxon>
        <taxon>Acropora</taxon>
    </lineage>
</organism>
<accession>A0AAD9QN88</accession>
<keyword evidence="3" id="KW-1185">Reference proteome</keyword>
<evidence type="ECO:0000313" key="3">
    <source>
        <dbReference type="Proteomes" id="UP001249851"/>
    </source>
</evidence>
<sequence>VSCLKVAFLGNVSSSLVLLVSAKTHYHQLSSCASYGMGHRELRYVTREKYITENVTEGYLIQLEQYLQTAFECPETFAR</sequence>
<comment type="caution">
    <text evidence="2">The sequence shown here is derived from an EMBL/GenBank/DDBJ whole genome shotgun (WGS) entry which is preliminary data.</text>
</comment>
<feature type="chain" id="PRO_5041906600" evidence="1">
    <location>
        <begin position="23"/>
        <end position="79"/>
    </location>
</feature>
<gene>
    <name evidence="2" type="ORF">P5673_011864</name>
</gene>
<feature type="non-terminal residue" evidence="2">
    <location>
        <position position="1"/>
    </location>
</feature>
<evidence type="ECO:0000313" key="2">
    <source>
        <dbReference type="EMBL" id="KAK2564433.1"/>
    </source>
</evidence>
<proteinExistence type="predicted"/>